<organism evidence="2 3">
    <name type="scientific">Nocardiopsis suaedae</name>
    <dbReference type="NCBI Taxonomy" id="3018444"/>
    <lineage>
        <taxon>Bacteria</taxon>
        <taxon>Bacillati</taxon>
        <taxon>Actinomycetota</taxon>
        <taxon>Actinomycetes</taxon>
        <taxon>Streptosporangiales</taxon>
        <taxon>Nocardiopsidaceae</taxon>
        <taxon>Nocardiopsis</taxon>
    </lineage>
</organism>
<protein>
    <submittedName>
        <fullName evidence="2">Scr1 family TA system antitoxin-like transcriptional regulator</fullName>
    </submittedName>
</protein>
<dbReference type="Pfam" id="PF19054">
    <property type="entry name" value="DUF5753"/>
    <property type="match status" value="1"/>
</dbReference>
<comment type="caution">
    <text evidence="2">The sequence shown here is derived from an EMBL/GenBank/DDBJ whole genome shotgun (WGS) entry which is preliminary data.</text>
</comment>
<gene>
    <name evidence="2" type="ORF">O4U47_06010</name>
</gene>
<sequence length="82" mass="8849">MSLPNVSLGMVPMRAARSRMPVEGVWVFDSGQVNVELVSGCLTITQPSEIAMYADTFAELAALALYGERARALITTAQECLE</sequence>
<dbReference type="Proteomes" id="UP001165685">
    <property type="component" value="Unassembled WGS sequence"/>
</dbReference>
<dbReference type="EMBL" id="JAQFWP010000007">
    <property type="protein sequence ID" value="MDA2804059.1"/>
    <property type="molecule type" value="Genomic_DNA"/>
</dbReference>
<proteinExistence type="predicted"/>
<dbReference type="InterPro" id="IPR043917">
    <property type="entry name" value="DUF5753"/>
</dbReference>
<evidence type="ECO:0000313" key="3">
    <source>
        <dbReference type="Proteomes" id="UP001165685"/>
    </source>
</evidence>
<feature type="domain" description="DUF5753" evidence="1">
    <location>
        <begin position="2"/>
        <end position="75"/>
    </location>
</feature>
<reference evidence="2" key="1">
    <citation type="submission" date="2023-01" db="EMBL/GenBank/DDBJ databases">
        <title>Draft genome sequence of Nocardiopsis sp. LSu2-4 isolated from halophytes.</title>
        <authorList>
            <person name="Duangmal K."/>
            <person name="Chantavorakit T."/>
        </authorList>
    </citation>
    <scope>NUCLEOTIDE SEQUENCE</scope>
    <source>
        <strain evidence="2">LSu2-4</strain>
    </source>
</reference>
<keyword evidence="3" id="KW-1185">Reference proteome</keyword>
<evidence type="ECO:0000313" key="2">
    <source>
        <dbReference type="EMBL" id="MDA2804059.1"/>
    </source>
</evidence>
<dbReference type="RefSeq" id="WP_270676550.1">
    <property type="nucleotide sequence ID" value="NZ_JAQFWP010000007.1"/>
</dbReference>
<name>A0ABT4TH77_9ACTN</name>
<accession>A0ABT4TH77</accession>
<evidence type="ECO:0000259" key="1">
    <source>
        <dbReference type="Pfam" id="PF19054"/>
    </source>
</evidence>